<gene>
    <name evidence="1" type="ORF">JCM9140_1129</name>
</gene>
<name>W4PZI6_9BACI</name>
<sequence length="112" mass="12634">MKYFKPDFELNHFSDITSDWLQKQNIKTIFSDLDSTLASHDRQAGDDLKQWIAMLKQNNVKLIIASNNSQSRVDLFCEPNGIIGFGKCKKPAASEINKHVSEVGATKDTSLF</sequence>
<keyword evidence="2" id="KW-1185">Reference proteome</keyword>
<dbReference type="STRING" id="1236970.JCM9140_1129"/>
<dbReference type="SUPFAM" id="SSF56784">
    <property type="entry name" value="HAD-like"/>
    <property type="match status" value="1"/>
</dbReference>
<evidence type="ECO:0000313" key="1">
    <source>
        <dbReference type="EMBL" id="GAE25152.1"/>
    </source>
</evidence>
<protein>
    <submittedName>
        <fullName evidence="1">HAD superfamily phosphatase</fullName>
    </submittedName>
</protein>
<dbReference type="Gene3D" id="3.40.50.1000">
    <property type="entry name" value="HAD superfamily/HAD-like"/>
    <property type="match status" value="1"/>
</dbReference>
<organism evidence="1 2">
    <name type="scientific">Halalkalibacter wakoensis JCM 9140</name>
    <dbReference type="NCBI Taxonomy" id="1236970"/>
    <lineage>
        <taxon>Bacteria</taxon>
        <taxon>Bacillati</taxon>
        <taxon>Bacillota</taxon>
        <taxon>Bacilli</taxon>
        <taxon>Bacillales</taxon>
        <taxon>Bacillaceae</taxon>
        <taxon>Halalkalibacter</taxon>
    </lineage>
</organism>
<accession>W4PZI6</accession>
<dbReference type="AlphaFoldDB" id="W4PZI6"/>
<dbReference type="RefSeq" id="WP_235715278.1">
    <property type="nucleotide sequence ID" value="NZ_BAUT01000007.1"/>
</dbReference>
<proteinExistence type="predicted"/>
<dbReference type="InterPro" id="IPR023214">
    <property type="entry name" value="HAD_sf"/>
</dbReference>
<dbReference type="EMBL" id="BAUT01000007">
    <property type="protein sequence ID" value="GAE25152.1"/>
    <property type="molecule type" value="Genomic_DNA"/>
</dbReference>
<dbReference type="InterPro" id="IPR036412">
    <property type="entry name" value="HAD-like_sf"/>
</dbReference>
<evidence type="ECO:0000313" key="2">
    <source>
        <dbReference type="Proteomes" id="UP000018890"/>
    </source>
</evidence>
<dbReference type="Pfam" id="PF08282">
    <property type="entry name" value="Hydrolase_3"/>
    <property type="match status" value="1"/>
</dbReference>
<reference evidence="1" key="1">
    <citation type="journal article" date="2014" name="Genome Announc.">
        <title>Draft Genome Sequences of Three Alkaliphilic Bacillus Strains, Bacillus wakoensis JCM 9140T, Bacillus akibai JCM 9157T, and Bacillus hemicellulosilyticus JCM 9152T.</title>
        <authorList>
            <person name="Yuki M."/>
            <person name="Oshima K."/>
            <person name="Suda W."/>
            <person name="Oshida Y."/>
            <person name="Kitamura K."/>
            <person name="Iida T."/>
            <person name="Hattori M."/>
            <person name="Ohkuma M."/>
        </authorList>
    </citation>
    <scope>NUCLEOTIDE SEQUENCE [LARGE SCALE GENOMIC DNA]</scope>
    <source>
        <strain evidence="1">JCM 9140</strain>
    </source>
</reference>
<dbReference type="Proteomes" id="UP000018890">
    <property type="component" value="Unassembled WGS sequence"/>
</dbReference>
<comment type="caution">
    <text evidence="1">The sequence shown here is derived from an EMBL/GenBank/DDBJ whole genome shotgun (WGS) entry which is preliminary data.</text>
</comment>